<evidence type="ECO:0000313" key="3">
    <source>
        <dbReference type="EMBL" id="OUS47507.1"/>
    </source>
</evidence>
<name>A0A1Y5IFU8_OSTTA</name>
<gene>
    <name evidence="3" type="ORF">BE221DRAFT_191077</name>
</gene>
<dbReference type="PROSITE" id="PS50086">
    <property type="entry name" value="TBC_RABGAP"/>
    <property type="match status" value="1"/>
</dbReference>
<organism evidence="3">
    <name type="scientific">Ostreococcus tauri</name>
    <name type="common">Marine green alga</name>
    <dbReference type="NCBI Taxonomy" id="70448"/>
    <lineage>
        <taxon>Eukaryota</taxon>
        <taxon>Viridiplantae</taxon>
        <taxon>Chlorophyta</taxon>
        <taxon>Mamiellophyceae</taxon>
        <taxon>Mamiellales</taxon>
        <taxon>Bathycoccaceae</taxon>
        <taxon>Ostreococcus</taxon>
    </lineage>
</organism>
<dbReference type="FunFam" id="1.10.8.270:FF:000026">
    <property type="entry name" value="TBC (Tre-2/Bub2/Cdc16) domain family"/>
    <property type="match status" value="1"/>
</dbReference>
<dbReference type="AlphaFoldDB" id="A0A1Y5IFU8"/>
<dbReference type="GO" id="GO:0005096">
    <property type="term" value="F:GTPase activator activity"/>
    <property type="evidence" value="ECO:0007669"/>
    <property type="project" value="TreeGrafter"/>
</dbReference>
<dbReference type="SMART" id="SM00164">
    <property type="entry name" value="TBC"/>
    <property type="match status" value="1"/>
</dbReference>
<dbReference type="eggNOG" id="KOG2058">
    <property type="taxonomic scope" value="Eukaryota"/>
</dbReference>
<dbReference type="Proteomes" id="UP000195557">
    <property type="component" value="Unassembled WGS sequence"/>
</dbReference>
<evidence type="ECO:0000256" key="1">
    <source>
        <dbReference type="SAM" id="MobiDB-lite"/>
    </source>
</evidence>
<dbReference type="Gene3D" id="1.10.8.270">
    <property type="entry name" value="putative rabgap domain of human tbc1 domain family member 14 like domains"/>
    <property type="match status" value="1"/>
</dbReference>
<dbReference type="EMBL" id="KZ155778">
    <property type="protein sequence ID" value="OUS47507.1"/>
    <property type="molecule type" value="Genomic_DNA"/>
</dbReference>
<dbReference type="Gene3D" id="1.10.472.80">
    <property type="entry name" value="Ypt/Rab-GAP domain of gyp1p, domain 3"/>
    <property type="match status" value="1"/>
</dbReference>
<dbReference type="PANTHER" id="PTHR47219">
    <property type="entry name" value="RAB GTPASE-ACTIVATING PROTEIN 1-LIKE"/>
    <property type="match status" value="1"/>
</dbReference>
<dbReference type="GO" id="GO:0031267">
    <property type="term" value="F:small GTPase binding"/>
    <property type="evidence" value="ECO:0007669"/>
    <property type="project" value="TreeGrafter"/>
</dbReference>
<dbReference type="InterPro" id="IPR035969">
    <property type="entry name" value="Rab-GAP_TBC_sf"/>
</dbReference>
<sequence>MFACCRRADDGGERGGRDDALRARLETNGTFHAPTGRTIATNDVGDAPETSRETTTDAYGFALDPDAVATREATRERREDEYWTRARGETTERTLIEAREARDPALKRATRRGVPMDLRCDAWFAASGARELMRMGPTEGYYEKLLLMRVDEKVVDQIELDLARTFPANARYERDANGVEGNDVLRRMLYAYARHNRKTGYCQGMNYIAAFLWLVMGDEEKAFWTFTALLDVVLPNDVHARDIKGTISQYKILHKLLDVNAPKVAKHLKELDVDLVMIASKWLLCLFVESFPATTAARVLDCITYEGEKVWFRVAIAMMKMYEAEILSCKSLPDVMLCLKHAYANQTDADALLTFAFERVSLANKTIANYRRIVEQKMYDEDLARTTRNP</sequence>
<proteinExistence type="predicted"/>
<dbReference type="InterPro" id="IPR000195">
    <property type="entry name" value="Rab-GAP-TBC_dom"/>
</dbReference>
<dbReference type="InterPro" id="IPR050302">
    <property type="entry name" value="Rab_GAP_TBC_domain"/>
</dbReference>
<protein>
    <submittedName>
        <fullName evidence="3">Rab-GTPase-TBC domain-domain-containing protein</fullName>
    </submittedName>
</protein>
<dbReference type="PANTHER" id="PTHR47219:SF20">
    <property type="entry name" value="TBC1 DOMAIN FAMILY MEMBER 2B"/>
    <property type="match status" value="1"/>
</dbReference>
<evidence type="ECO:0000259" key="2">
    <source>
        <dbReference type="PROSITE" id="PS50086"/>
    </source>
</evidence>
<dbReference type="Pfam" id="PF00566">
    <property type="entry name" value="RabGAP-TBC"/>
    <property type="match status" value="1"/>
</dbReference>
<feature type="domain" description="Rab-GAP TBC" evidence="2">
    <location>
        <begin position="113"/>
        <end position="307"/>
    </location>
</feature>
<dbReference type="SUPFAM" id="SSF47923">
    <property type="entry name" value="Ypt/Rab-GAP domain of gyp1p"/>
    <property type="match status" value="2"/>
</dbReference>
<feature type="region of interest" description="Disordered" evidence="1">
    <location>
        <begin position="27"/>
        <end position="53"/>
    </location>
</feature>
<accession>A0A1Y5IFU8</accession>
<reference evidence="3" key="1">
    <citation type="submission" date="2017-04" db="EMBL/GenBank/DDBJ databases">
        <title>Population genomics of picophytoplankton unveils novel chromosome hypervariability.</title>
        <authorList>
            <consortium name="DOE Joint Genome Institute"/>
            <person name="Blanc-Mathieu R."/>
            <person name="Krasovec M."/>
            <person name="Hebrard M."/>
            <person name="Yau S."/>
            <person name="Desgranges E."/>
            <person name="Martin J."/>
            <person name="Schackwitz W."/>
            <person name="Kuo A."/>
            <person name="Salin G."/>
            <person name="Donnadieu C."/>
            <person name="Desdevises Y."/>
            <person name="Sanchez-Ferandin S."/>
            <person name="Moreau H."/>
            <person name="Rivals E."/>
            <person name="Grigoriev I.V."/>
            <person name="Grimsley N."/>
            <person name="Eyre-Walker A."/>
            <person name="Piganeau G."/>
        </authorList>
    </citation>
    <scope>NUCLEOTIDE SEQUENCE [LARGE SCALE GENOMIC DNA]</scope>
    <source>
        <strain evidence="3">RCC 1115</strain>
    </source>
</reference>